<protein>
    <submittedName>
        <fullName evidence="1">Uncharacterized protein</fullName>
    </submittedName>
</protein>
<proteinExistence type="predicted"/>
<organism evidence="1 2">
    <name type="scientific">Ornithinibacillus halophilus</name>
    <dbReference type="NCBI Taxonomy" id="930117"/>
    <lineage>
        <taxon>Bacteria</taxon>
        <taxon>Bacillati</taxon>
        <taxon>Bacillota</taxon>
        <taxon>Bacilli</taxon>
        <taxon>Bacillales</taxon>
        <taxon>Bacillaceae</taxon>
        <taxon>Ornithinibacillus</taxon>
    </lineage>
</organism>
<keyword evidence="2" id="KW-1185">Reference proteome</keyword>
<reference evidence="1 2" key="1">
    <citation type="submission" date="2016-11" db="EMBL/GenBank/DDBJ databases">
        <authorList>
            <person name="Jaros S."/>
            <person name="Januszkiewicz K."/>
            <person name="Wedrychowicz H."/>
        </authorList>
    </citation>
    <scope>NUCLEOTIDE SEQUENCE [LARGE SCALE GENOMIC DNA]</scope>
    <source>
        <strain evidence="1 2">IBRC-M 10683</strain>
    </source>
</reference>
<accession>A0A1M5LW80</accession>
<dbReference type="EMBL" id="FQVW01000051">
    <property type="protein sequence ID" value="SHG68889.1"/>
    <property type="molecule type" value="Genomic_DNA"/>
</dbReference>
<evidence type="ECO:0000313" key="1">
    <source>
        <dbReference type="EMBL" id="SHG68889.1"/>
    </source>
</evidence>
<dbReference type="Proteomes" id="UP000183988">
    <property type="component" value="Unassembled WGS sequence"/>
</dbReference>
<sequence>MGEIQYVSIESSITTTENNGEPVFKQVMKSLKQM</sequence>
<dbReference type="AlphaFoldDB" id="A0A1M5LW80"/>
<gene>
    <name evidence="1" type="ORF">SAMN05216225_10511</name>
</gene>
<name>A0A1M5LW80_9BACI</name>
<evidence type="ECO:0000313" key="2">
    <source>
        <dbReference type="Proteomes" id="UP000183988"/>
    </source>
</evidence>